<reference evidence="2" key="2">
    <citation type="submission" date="2023-04" db="EMBL/GenBank/DDBJ databases">
        <authorList>
            <person name="Bruccoleri R.E."/>
            <person name="Oakeley E.J."/>
            <person name="Faust A.-M."/>
            <person name="Dessus-Babus S."/>
            <person name="Altorfer M."/>
            <person name="Burckhardt D."/>
            <person name="Oertli M."/>
            <person name="Naumann U."/>
            <person name="Petersen F."/>
            <person name="Wong J."/>
        </authorList>
    </citation>
    <scope>NUCLEOTIDE SEQUENCE</scope>
    <source>
        <strain evidence="2">GSM-AAB239-AS_SAM_17_03QT</strain>
        <tissue evidence="2">Leaf</tissue>
    </source>
</reference>
<dbReference type="AlphaFoldDB" id="A0AAX6DHM8"/>
<reference evidence="2" key="1">
    <citation type="journal article" date="2023" name="GigaByte">
        <title>Genome assembly of the bearded iris, Iris pallida Lam.</title>
        <authorList>
            <person name="Bruccoleri R.E."/>
            <person name="Oakeley E.J."/>
            <person name="Faust A.M.E."/>
            <person name="Altorfer M."/>
            <person name="Dessus-Babus S."/>
            <person name="Burckhardt D."/>
            <person name="Oertli M."/>
            <person name="Naumann U."/>
            <person name="Petersen F."/>
            <person name="Wong J."/>
        </authorList>
    </citation>
    <scope>NUCLEOTIDE SEQUENCE</scope>
    <source>
        <strain evidence="2">GSM-AAB239-AS_SAM_17_03QT</strain>
    </source>
</reference>
<dbReference type="EMBL" id="JANAVB010044420">
    <property type="protein sequence ID" value="KAJ6791277.1"/>
    <property type="molecule type" value="Genomic_DNA"/>
</dbReference>
<protein>
    <submittedName>
        <fullName evidence="2">Protein BRANCHLESS TRICHOME-like</fullName>
    </submittedName>
</protein>
<gene>
    <name evidence="2" type="ORF">M6B38_243985</name>
</gene>
<proteinExistence type="predicted"/>
<feature type="region of interest" description="Disordered" evidence="1">
    <location>
        <begin position="163"/>
        <end position="221"/>
    </location>
</feature>
<evidence type="ECO:0000313" key="2">
    <source>
        <dbReference type="EMBL" id="KAJ6791277.1"/>
    </source>
</evidence>
<feature type="compositionally biased region" description="Basic and acidic residues" evidence="1">
    <location>
        <begin position="79"/>
        <end position="93"/>
    </location>
</feature>
<feature type="compositionally biased region" description="Basic residues" evidence="1">
    <location>
        <begin position="186"/>
        <end position="195"/>
    </location>
</feature>
<keyword evidence="3" id="KW-1185">Reference proteome</keyword>
<evidence type="ECO:0000256" key="1">
    <source>
        <dbReference type="SAM" id="MobiDB-lite"/>
    </source>
</evidence>
<sequence length="277" mass="30319">MEALRQPPLRPPPLQVPAHQVEVLPPRPQQRLLRLLPRHGAGARPLGPRQRDSPHQAAQGRAGLREAHAAEVESVNRSLSRDLEEERRRRESAEEACRKLTDKIACVHDRERALPKNNATEEKVGADEVGNNSIISSTKTKTTSAATKSADGELGLQQRKEVENPHIKRGIKGLEFPRGGSCSRQWRQRRRRRRHGESAELELEGREAGVQSGVPEGPAEGAAAAAEPGRLGAHGCCTQSGDVTTVGSMHSTVNLSLIRRTNVAETFRSTPSQAFFP</sequence>
<comment type="caution">
    <text evidence="2">The sequence shown here is derived from an EMBL/GenBank/DDBJ whole genome shotgun (WGS) entry which is preliminary data.</text>
</comment>
<accession>A0AAX6DHM8</accession>
<name>A0AAX6DHM8_IRIPA</name>
<dbReference type="Proteomes" id="UP001140949">
    <property type="component" value="Unassembled WGS sequence"/>
</dbReference>
<evidence type="ECO:0000313" key="3">
    <source>
        <dbReference type="Proteomes" id="UP001140949"/>
    </source>
</evidence>
<feature type="region of interest" description="Disordered" evidence="1">
    <location>
        <begin position="1"/>
        <end position="93"/>
    </location>
</feature>
<organism evidence="2 3">
    <name type="scientific">Iris pallida</name>
    <name type="common">Sweet iris</name>
    <dbReference type="NCBI Taxonomy" id="29817"/>
    <lineage>
        <taxon>Eukaryota</taxon>
        <taxon>Viridiplantae</taxon>
        <taxon>Streptophyta</taxon>
        <taxon>Embryophyta</taxon>
        <taxon>Tracheophyta</taxon>
        <taxon>Spermatophyta</taxon>
        <taxon>Magnoliopsida</taxon>
        <taxon>Liliopsida</taxon>
        <taxon>Asparagales</taxon>
        <taxon>Iridaceae</taxon>
        <taxon>Iridoideae</taxon>
        <taxon>Irideae</taxon>
        <taxon>Iris</taxon>
    </lineage>
</organism>